<feature type="domain" description="Aminotransferase class I/classII large" evidence="7">
    <location>
        <begin position="73"/>
        <end position="435"/>
    </location>
</feature>
<comment type="subunit">
    <text evidence="2">Homodimer.</text>
</comment>
<dbReference type="OrthoDB" id="1732682at2759"/>
<keyword evidence="3 8" id="KW-0032">Aminotransferase</keyword>
<evidence type="ECO:0000256" key="6">
    <source>
        <dbReference type="ARBA" id="ARBA00025785"/>
    </source>
</evidence>
<evidence type="ECO:0000313" key="8">
    <source>
        <dbReference type="EMBL" id="ELR24802.1"/>
    </source>
</evidence>
<evidence type="ECO:0000313" key="9">
    <source>
        <dbReference type="Proteomes" id="UP000011083"/>
    </source>
</evidence>
<comment type="similarity">
    <text evidence="6">Belongs to the class-I pyridoxal-phosphate-dependent aminotransferase family. Alanine aminotransferase subfamily.</text>
</comment>
<accession>L8HHW2</accession>
<name>L8HHW2_ACACF</name>
<dbReference type="InterPro" id="IPR015424">
    <property type="entry name" value="PyrdxlP-dep_Trfase"/>
</dbReference>
<reference evidence="8 9" key="1">
    <citation type="journal article" date="2013" name="Genome Biol.">
        <title>Genome of Acanthamoeba castellanii highlights extensive lateral gene transfer and early evolution of tyrosine kinase signaling.</title>
        <authorList>
            <person name="Clarke M."/>
            <person name="Lohan A.J."/>
            <person name="Liu B."/>
            <person name="Lagkouvardos I."/>
            <person name="Roy S."/>
            <person name="Zafar N."/>
            <person name="Bertelli C."/>
            <person name="Schilde C."/>
            <person name="Kianianmomeni A."/>
            <person name="Burglin T.R."/>
            <person name="Frech C."/>
            <person name="Turcotte B."/>
            <person name="Kopec K.O."/>
            <person name="Synnott J.M."/>
            <person name="Choo C."/>
            <person name="Paponov I."/>
            <person name="Finkler A."/>
            <person name="Soon Heng Tan C."/>
            <person name="Hutchins A.P."/>
            <person name="Weinmeier T."/>
            <person name="Rattei T."/>
            <person name="Chu J.S."/>
            <person name="Gimenez G."/>
            <person name="Irimia M."/>
            <person name="Rigden D.J."/>
            <person name="Fitzpatrick D.A."/>
            <person name="Lorenzo-Morales J."/>
            <person name="Bateman A."/>
            <person name="Chiu C.H."/>
            <person name="Tang P."/>
            <person name="Hegemann P."/>
            <person name="Fromm H."/>
            <person name="Raoult D."/>
            <person name="Greub G."/>
            <person name="Miranda-Saavedra D."/>
            <person name="Chen N."/>
            <person name="Nash P."/>
            <person name="Ginger M.L."/>
            <person name="Horn M."/>
            <person name="Schaap P."/>
            <person name="Caler L."/>
            <person name="Loftus B."/>
        </authorList>
    </citation>
    <scope>NUCLEOTIDE SEQUENCE [LARGE SCALE GENOMIC DNA]</scope>
    <source>
        <strain evidence="8 9">Neff</strain>
    </source>
</reference>
<dbReference type="FunFam" id="3.90.1150.10:FF:000151">
    <property type="entry name" value="Alanine aminotransferase 2"/>
    <property type="match status" value="1"/>
</dbReference>
<evidence type="ECO:0000256" key="4">
    <source>
        <dbReference type="ARBA" id="ARBA00022679"/>
    </source>
</evidence>
<dbReference type="RefSeq" id="XP_004356702.1">
    <property type="nucleotide sequence ID" value="XM_004356649.1"/>
</dbReference>
<dbReference type="Pfam" id="PF00155">
    <property type="entry name" value="Aminotran_1_2"/>
    <property type="match status" value="1"/>
</dbReference>
<dbReference type="PANTHER" id="PTHR11751">
    <property type="entry name" value="ALANINE AMINOTRANSFERASE"/>
    <property type="match status" value="1"/>
</dbReference>
<dbReference type="GO" id="GO:0042853">
    <property type="term" value="P:L-alanine catabolic process"/>
    <property type="evidence" value="ECO:0007669"/>
    <property type="project" value="UniProtKB-UniPathway"/>
</dbReference>
<dbReference type="Gene3D" id="1.10.287.1970">
    <property type="match status" value="1"/>
</dbReference>
<keyword evidence="9" id="KW-1185">Reference proteome</keyword>
<dbReference type="InterPro" id="IPR004839">
    <property type="entry name" value="Aminotransferase_I/II_large"/>
</dbReference>
<gene>
    <name evidence="8" type="ORF">ACA1_174630</name>
</gene>
<dbReference type="OMA" id="GTQHFRV"/>
<dbReference type="AlphaFoldDB" id="L8HHW2"/>
<proteinExistence type="inferred from homology"/>
<dbReference type="GO" id="GO:0030170">
    <property type="term" value="F:pyridoxal phosphate binding"/>
    <property type="evidence" value="ECO:0007669"/>
    <property type="project" value="InterPro"/>
</dbReference>
<dbReference type="CDD" id="cd00609">
    <property type="entry name" value="AAT_like"/>
    <property type="match status" value="1"/>
</dbReference>
<sequence>MEAQALMQKILRVENMNQVILNKVQGELVIRAEELEQTLRDPARRDSLPFKEVLSLLEYPALLESADAERLFPKDAIARAKSILHDIPGGLGAYSNSRGERTVREHVAEFISERDGFACDMEDVFLTDGASAGVVKILQCLIRDEKDGILIPIPQYPLYSATIPMLGGTQLKYYLDEEKGWSLNIAELESIVEQALAKGVTPRAMVVINPGNPTGQCLDTANMQQVIEFCHRRRVLLMADEVYQANSYIRPFTSFKKVLRSMGEAYAGFELVSFHSVSKGVIGECGHRGGYMELVGLDIAVKQQIYKLASISLCPNIAGQVVVDLMVRPPKPGDDSHDQFQRETQATFESLKKRAGLLATALNQLEGVTCNPAEGAMYLFPRIRLPQRAIDEAKRLCRAPDVFYCFALLDATGFGQRDGTFHFRTTFLPQEEQIRSVVAAMAAFHARFMDQWRE</sequence>
<dbReference type="Gene3D" id="3.90.1150.10">
    <property type="entry name" value="Aspartate Aminotransferase, domain 1"/>
    <property type="match status" value="1"/>
</dbReference>
<keyword evidence="5" id="KW-0663">Pyridoxal phosphate</keyword>
<dbReference type="InterPro" id="IPR015421">
    <property type="entry name" value="PyrdxlP-dep_Trfase_major"/>
</dbReference>
<dbReference type="KEGG" id="acan:ACA1_174630"/>
<dbReference type="UniPathway" id="UPA00528">
    <property type="reaction ID" value="UER00586"/>
</dbReference>
<keyword evidence="4 8" id="KW-0808">Transferase</keyword>
<evidence type="ECO:0000256" key="2">
    <source>
        <dbReference type="ARBA" id="ARBA00011738"/>
    </source>
</evidence>
<dbReference type="VEuPathDB" id="AmoebaDB:ACA1_174630"/>
<dbReference type="EMBL" id="KB007811">
    <property type="protein sequence ID" value="ELR24802.1"/>
    <property type="molecule type" value="Genomic_DNA"/>
</dbReference>
<dbReference type="GeneID" id="14925830"/>
<dbReference type="Gene3D" id="3.40.640.10">
    <property type="entry name" value="Type I PLP-dependent aspartate aminotransferase-like (Major domain)"/>
    <property type="match status" value="1"/>
</dbReference>
<evidence type="ECO:0000256" key="1">
    <source>
        <dbReference type="ARBA" id="ARBA00001933"/>
    </source>
</evidence>
<dbReference type="InterPro" id="IPR015422">
    <property type="entry name" value="PyrdxlP-dep_Trfase_small"/>
</dbReference>
<evidence type="ECO:0000259" key="7">
    <source>
        <dbReference type="Pfam" id="PF00155"/>
    </source>
</evidence>
<evidence type="ECO:0000256" key="3">
    <source>
        <dbReference type="ARBA" id="ARBA00022576"/>
    </source>
</evidence>
<dbReference type="InterPro" id="IPR045088">
    <property type="entry name" value="ALAT1/2-like"/>
</dbReference>
<dbReference type="PANTHER" id="PTHR11751:SF29">
    <property type="entry name" value="ALANINE TRANSAMINASE"/>
    <property type="match status" value="1"/>
</dbReference>
<protein>
    <submittedName>
        <fullName evidence="8">Alanine aminotransferase, mitochondrial, putative</fullName>
    </submittedName>
</protein>
<organism evidence="8 9">
    <name type="scientific">Acanthamoeba castellanii (strain ATCC 30010 / Neff)</name>
    <dbReference type="NCBI Taxonomy" id="1257118"/>
    <lineage>
        <taxon>Eukaryota</taxon>
        <taxon>Amoebozoa</taxon>
        <taxon>Discosea</taxon>
        <taxon>Longamoebia</taxon>
        <taxon>Centramoebida</taxon>
        <taxon>Acanthamoebidae</taxon>
        <taxon>Acanthamoeba</taxon>
    </lineage>
</organism>
<dbReference type="FunFam" id="3.40.640.10:FF:000012">
    <property type="entry name" value="alanine aminotransferase 2"/>
    <property type="match status" value="1"/>
</dbReference>
<comment type="cofactor">
    <cofactor evidence="1">
        <name>pyridoxal 5'-phosphate</name>
        <dbReference type="ChEBI" id="CHEBI:597326"/>
    </cofactor>
</comment>
<dbReference type="GO" id="GO:0008483">
    <property type="term" value="F:transaminase activity"/>
    <property type="evidence" value="ECO:0007669"/>
    <property type="project" value="UniProtKB-KW"/>
</dbReference>
<dbReference type="SUPFAM" id="SSF53383">
    <property type="entry name" value="PLP-dependent transferases"/>
    <property type="match status" value="1"/>
</dbReference>
<dbReference type="STRING" id="1257118.L8HHW2"/>
<dbReference type="Proteomes" id="UP000011083">
    <property type="component" value="Unassembled WGS sequence"/>
</dbReference>
<evidence type="ECO:0000256" key="5">
    <source>
        <dbReference type="ARBA" id="ARBA00022898"/>
    </source>
</evidence>